<gene>
    <name evidence="2" type="ORF">GCM10009093_17690</name>
</gene>
<dbReference type="Gene3D" id="2.60.40.3110">
    <property type="match status" value="1"/>
</dbReference>
<evidence type="ECO:0008006" key="4">
    <source>
        <dbReference type="Google" id="ProtNLM"/>
    </source>
</evidence>
<name>A0ABN0YDL4_9CAUL</name>
<reference evidence="2 3" key="1">
    <citation type="journal article" date="2019" name="Int. J. Syst. Evol. Microbiol.">
        <title>The Global Catalogue of Microorganisms (GCM) 10K type strain sequencing project: providing services to taxonomists for standard genome sequencing and annotation.</title>
        <authorList>
            <consortium name="The Broad Institute Genomics Platform"/>
            <consortium name="The Broad Institute Genome Sequencing Center for Infectious Disease"/>
            <person name="Wu L."/>
            <person name="Ma J."/>
        </authorList>
    </citation>
    <scope>NUCLEOTIDE SEQUENCE [LARGE SCALE GENOMIC DNA]</scope>
    <source>
        <strain evidence="2 3">JCM 13476</strain>
    </source>
</reference>
<dbReference type="Gene3D" id="2.60.40.2610">
    <property type="entry name" value="Outer membrane usher protein FimD, plug domain"/>
    <property type="match status" value="1"/>
</dbReference>
<accession>A0ABN0YDL4</accession>
<evidence type="ECO:0000313" key="2">
    <source>
        <dbReference type="EMBL" id="GAA0391541.1"/>
    </source>
</evidence>
<dbReference type="PANTHER" id="PTHR30451">
    <property type="entry name" value="OUTER MEMBRANE USHER PROTEIN"/>
    <property type="match status" value="1"/>
</dbReference>
<feature type="signal peptide" evidence="1">
    <location>
        <begin position="1"/>
        <end position="28"/>
    </location>
</feature>
<dbReference type="InterPro" id="IPR042186">
    <property type="entry name" value="FimD_plug_dom"/>
</dbReference>
<organism evidence="2 3">
    <name type="scientific">Brevundimonas terrae</name>
    <dbReference type="NCBI Taxonomy" id="363631"/>
    <lineage>
        <taxon>Bacteria</taxon>
        <taxon>Pseudomonadati</taxon>
        <taxon>Pseudomonadota</taxon>
        <taxon>Alphaproteobacteria</taxon>
        <taxon>Caulobacterales</taxon>
        <taxon>Caulobacteraceae</taxon>
        <taxon>Brevundimonas</taxon>
    </lineage>
</organism>
<proteinExistence type="predicted"/>
<dbReference type="RefSeq" id="WP_167176905.1">
    <property type="nucleotide sequence ID" value="NZ_BAAAEJ010000007.1"/>
</dbReference>
<dbReference type="PANTHER" id="PTHR30451:SF5">
    <property type="entry name" value="SLR0019 PROTEIN"/>
    <property type="match status" value="1"/>
</dbReference>
<sequence length="841" mass="92173">MSSIATPARLRMAASAAVLLAIAFPAAAQEAVTAETAEQEAPARPNINPYNRDIGMTVPLNFNRRVLGEMDVLLTKDDRFIVYSSGFKRLINPLLTEEAQAEIAAILGDGESFSPEDIANSGIRLEYDPAQLAVMVLRIDPSKRAIENLFQEGKPEEHAAAPESFSAYLNTSLGVSKRHNVSDIQTPSVYLNGAVRLGGVVLEADYQGQETFGTGDYEFNRRYARLVYDDPENFRRWWAGDLDTEIRGRQSYVQMGGVGVARQRQRFESFRNSVLSGNRQVVLQEGSTVRVMRNGVFVREFQLDAGQYDLSNLPLETGSNDIQLEIRDQLGRTETLNYSAYLDAIDLDPGDYEYGAFLGMTSSGTFGTPNYDDGQLAFSGYWRKAFENRPALGLGLQASEDIQTLTGQTQFILKNGSRLRLDGALSTNADAGQGFMAALGFDHFVDRGDVYDSWAVALEYTSEDFSSIGNPTAQNATEWSMQGAYTRRFSQYWMGSLSAAYRIGRNASFDDSYNVNAYSTYNFTPAWGVQVGVEYADYGLPFASNSEGFGVTFALIWTPRFDRRGEARYNSARNSGSVRFQQSGENRAGALGYSLASTYDDGPASLSAQVDYVGNRFDGALTHSSFGQDFNRVTDQQVTSLSVGSSLAFTGGKFAIGRRIYDSFAIVDTHESLDGRDAIVGDSLEGGRYNSRSGALGPALANNLSSYVNQSIRYDVIDVPAGYDIGDGIKRVRPAYRSGYVIVAGSDAFVSAMGRLVGQGNIPASLMSGRIFSVDEPDTEPEIFFTNSVGRFAIQKLKPGHTYRVELFTSSAQGFQFKVPEDNEGLLDLQTVSLPIIITEQ</sequence>
<dbReference type="InterPro" id="IPR000015">
    <property type="entry name" value="Fimb_usher"/>
</dbReference>
<protein>
    <recommendedName>
        <fullName evidence="4">Fimbrial biogenesis outer membrane usher protein</fullName>
    </recommendedName>
</protein>
<dbReference type="EMBL" id="BAAAEJ010000007">
    <property type="protein sequence ID" value="GAA0391541.1"/>
    <property type="molecule type" value="Genomic_DNA"/>
</dbReference>
<evidence type="ECO:0000256" key="1">
    <source>
        <dbReference type="SAM" id="SignalP"/>
    </source>
</evidence>
<evidence type="ECO:0000313" key="3">
    <source>
        <dbReference type="Proteomes" id="UP001500791"/>
    </source>
</evidence>
<dbReference type="Proteomes" id="UP001500791">
    <property type="component" value="Unassembled WGS sequence"/>
</dbReference>
<keyword evidence="3" id="KW-1185">Reference proteome</keyword>
<keyword evidence="1" id="KW-0732">Signal</keyword>
<comment type="caution">
    <text evidence="2">The sequence shown here is derived from an EMBL/GenBank/DDBJ whole genome shotgun (WGS) entry which is preliminary data.</text>
</comment>
<feature type="chain" id="PRO_5046373702" description="Fimbrial biogenesis outer membrane usher protein" evidence="1">
    <location>
        <begin position="29"/>
        <end position="841"/>
    </location>
</feature>